<dbReference type="Proteomes" id="UP000321051">
    <property type="component" value="Unassembled WGS sequence"/>
</dbReference>
<dbReference type="RefSeq" id="WP_261763921.1">
    <property type="nucleotide sequence ID" value="NZ_BJUN01000005.1"/>
</dbReference>
<feature type="compositionally biased region" description="Basic residues" evidence="1">
    <location>
        <begin position="1"/>
        <end position="12"/>
    </location>
</feature>
<protein>
    <submittedName>
        <fullName evidence="2">Uncharacterized protein</fullName>
    </submittedName>
</protein>
<proteinExistence type="predicted"/>
<accession>A0A510Y628</accession>
<evidence type="ECO:0000313" key="3">
    <source>
        <dbReference type="Proteomes" id="UP000321051"/>
    </source>
</evidence>
<organism evidence="2 3">
    <name type="scientific">Marinococcus halophilus</name>
    <dbReference type="NCBI Taxonomy" id="1371"/>
    <lineage>
        <taxon>Bacteria</taxon>
        <taxon>Bacillati</taxon>
        <taxon>Bacillota</taxon>
        <taxon>Bacilli</taxon>
        <taxon>Bacillales</taxon>
        <taxon>Bacillaceae</taxon>
        <taxon>Marinococcus</taxon>
    </lineage>
</organism>
<keyword evidence="3" id="KW-1185">Reference proteome</keyword>
<name>A0A510Y628_MARHA</name>
<reference evidence="2 3" key="1">
    <citation type="submission" date="2019-07" db="EMBL/GenBank/DDBJ databases">
        <title>Whole genome shotgun sequence of Marinococcus halophilus NBRC 102359.</title>
        <authorList>
            <person name="Hosoyama A."/>
            <person name="Uohara A."/>
            <person name="Ohji S."/>
            <person name="Ichikawa N."/>
        </authorList>
    </citation>
    <scope>NUCLEOTIDE SEQUENCE [LARGE SCALE GENOMIC DNA]</scope>
    <source>
        <strain evidence="2 3">NBRC 102359</strain>
    </source>
</reference>
<evidence type="ECO:0000256" key="1">
    <source>
        <dbReference type="SAM" id="MobiDB-lite"/>
    </source>
</evidence>
<sequence>MAAHQFKTRKQGRAGGTYEFDGTPKTSGIMFPPLPSIKDTIY</sequence>
<comment type="caution">
    <text evidence="2">The sequence shown here is derived from an EMBL/GenBank/DDBJ whole genome shotgun (WGS) entry which is preliminary data.</text>
</comment>
<dbReference type="AlphaFoldDB" id="A0A510Y628"/>
<evidence type="ECO:0000313" key="2">
    <source>
        <dbReference type="EMBL" id="GEK58171.1"/>
    </source>
</evidence>
<gene>
    <name evidence="2" type="ORF">MHA01_10760</name>
</gene>
<feature type="region of interest" description="Disordered" evidence="1">
    <location>
        <begin position="1"/>
        <end position="42"/>
    </location>
</feature>
<dbReference type="EMBL" id="BJUN01000005">
    <property type="protein sequence ID" value="GEK58171.1"/>
    <property type="molecule type" value="Genomic_DNA"/>
</dbReference>